<dbReference type="InterPro" id="IPR023214">
    <property type="entry name" value="HAD_sf"/>
</dbReference>
<dbReference type="PROSITE" id="PS51257">
    <property type="entry name" value="PROKAR_LIPOPROTEIN"/>
    <property type="match status" value="1"/>
</dbReference>
<keyword evidence="1 3" id="KW-0732">Signal</keyword>
<evidence type="ECO:0000256" key="2">
    <source>
        <dbReference type="SAM" id="MobiDB-lite"/>
    </source>
</evidence>
<dbReference type="InterPro" id="IPR005519">
    <property type="entry name" value="Acid_phosphat_B-like"/>
</dbReference>
<evidence type="ECO:0000256" key="1">
    <source>
        <dbReference type="ARBA" id="ARBA00022729"/>
    </source>
</evidence>
<gene>
    <name evidence="4" type="ORF">GCM10010529_08960</name>
</gene>
<dbReference type="PANTHER" id="PTHR31284:SF10">
    <property type="entry name" value="ACID PHOSPHATASE-LIKE PROTEIN"/>
    <property type="match status" value="1"/>
</dbReference>
<reference evidence="5" key="1">
    <citation type="journal article" date="2019" name="Int. J. Syst. Evol. Microbiol.">
        <title>The Global Catalogue of Microorganisms (GCM) 10K type strain sequencing project: providing services to taxonomists for standard genome sequencing and annotation.</title>
        <authorList>
            <consortium name="The Broad Institute Genomics Platform"/>
            <consortium name="The Broad Institute Genome Sequencing Center for Infectious Disease"/>
            <person name="Wu L."/>
            <person name="Ma J."/>
        </authorList>
    </citation>
    <scope>NUCLEOTIDE SEQUENCE [LARGE SCALE GENOMIC DNA]</scope>
    <source>
        <strain evidence="5">JCM 14309</strain>
    </source>
</reference>
<evidence type="ECO:0000256" key="3">
    <source>
        <dbReference type="SAM" id="SignalP"/>
    </source>
</evidence>
<dbReference type="InterPro" id="IPR036412">
    <property type="entry name" value="HAD-like_sf"/>
</dbReference>
<dbReference type="EMBL" id="BAAAVT010000005">
    <property type="protein sequence ID" value="GAA3057356.1"/>
    <property type="molecule type" value="Genomic_DNA"/>
</dbReference>
<feature type="chain" id="PRO_5047476304" description="5'-nucleotidase, lipoprotein e(P4) family" evidence="3">
    <location>
        <begin position="21"/>
        <end position="292"/>
    </location>
</feature>
<dbReference type="SFLD" id="SFLDG01125">
    <property type="entry name" value="C1.1:_Acid_Phosphatase_Like"/>
    <property type="match status" value="1"/>
</dbReference>
<dbReference type="PIRSF" id="PIRSF019271">
    <property type="entry name" value="Acid_Ptase_C"/>
    <property type="match status" value="1"/>
</dbReference>
<organism evidence="4 5">
    <name type="scientific">Nesterenkonia aethiopica</name>
    <dbReference type="NCBI Taxonomy" id="269144"/>
    <lineage>
        <taxon>Bacteria</taxon>
        <taxon>Bacillati</taxon>
        <taxon>Actinomycetota</taxon>
        <taxon>Actinomycetes</taxon>
        <taxon>Micrococcales</taxon>
        <taxon>Micrococcaceae</taxon>
        <taxon>Nesterenkonia</taxon>
    </lineage>
</organism>
<accession>A0ABP6LVY6</accession>
<protein>
    <recommendedName>
        <fullName evidence="6">5'-nucleotidase, lipoprotein e(P4) family</fullName>
    </recommendedName>
</protein>
<evidence type="ECO:0008006" key="6">
    <source>
        <dbReference type="Google" id="ProtNLM"/>
    </source>
</evidence>
<feature type="signal peptide" evidence="3">
    <location>
        <begin position="1"/>
        <end position="20"/>
    </location>
</feature>
<name>A0ABP6LVY6_9MICC</name>
<dbReference type="Gene3D" id="3.40.50.1000">
    <property type="entry name" value="HAD superfamily/HAD-like"/>
    <property type="match status" value="1"/>
</dbReference>
<proteinExistence type="predicted"/>
<dbReference type="RefSeq" id="WP_344684537.1">
    <property type="nucleotide sequence ID" value="NZ_BAAAVT010000005.1"/>
</dbReference>
<dbReference type="InterPro" id="IPR006423">
    <property type="entry name" value="Lipo_e_P4"/>
</dbReference>
<dbReference type="Proteomes" id="UP001500236">
    <property type="component" value="Unassembled WGS sequence"/>
</dbReference>
<sequence length="292" mass="32759">MKKTLAGLGAFALLATTACADGEEGADVDEDVNDAAEAADTDDAEGDDGAAADDTAADDDCDVREFAMALRWQQQSAEAKTLQTQTFRLAAERLEELVDEADGEDLALISDLDETAVDNTELLARDMAECHGYSDWETWDHWEREGIARVIPGALEFFERADDLGVTIFYLSDRTEDNFDDTAAMLQELEFPQADQEDQILLLGPPKQERRESVEADYELIMQLGDTLHDFHEGYAGADLEEQHELIEEHADRWGNDWFVLPNPTYGTWEEAELEEWDAEMEFGTYDDEGNH</sequence>
<comment type="caution">
    <text evidence="4">The sequence shown here is derived from an EMBL/GenBank/DDBJ whole genome shotgun (WGS) entry which is preliminary data.</text>
</comment>
<evidence type="ECO:0000313" key="5">
    <source>
        <dbReference type="Proteomes" id="UP001500236"/>
    </source>
</evidence>
<dbReference type="PANTHER" id="PTHR31284">
    <property type="entry name" value="ACID PHOSPHATASE-LIKE PROTEIN"/>
    <property type="match status" value="1"/>
</dbReference>
<dbReference type="Pfam" id="PF03767">
    <property type="entry name" value="Acid_phosphat_B"/>
    <property type="match status" value="1"/>
</dbReference>
<evidence type="ECO:0000313" key="4">
    <source>
        <dbReference type="EMBL" id="GAA3057356.1"/>
    </source>
</evidence>
<dbReference type="SUPFAM" id="SSF56784">
    <property type="entry name" value="HAD-like"/>
    <property type="match status" value="1"/>
</dbReference>
<dbReference type="SFLD" id="SFLDS00003">
    <property type="entry name" value="Haloacid_Dehalogenase"/>
    <property type="match status" value="1"/>
</dbReference>
<feature type="region of interest" description="Disordered" evidence="2">
    <location>
        <begin position="24"/>
        <end position="58"/>
    </location>
</feature>
<keyword evidence="5" id="KW-1185">Reference proteome</keyword>